<comment type="caution">
    <text evidence="2">The sequence shown here is derived from an EMBL/GenBank/DDBJ whole genome shotgun (WGS) entry which is preliminary data.</text>
</comment>
<feature type="domain" description="Coenzyme Q-binding protein COQ10 START" evidence="1">
    <location>
        <begin position="10"/>
        <end position="129"/>
    </location>
</feature>
<protein>
    <submittedName>
        <fullName evidence="2">SRPBCC family protein</fullName>
    </submittedName>
</protein>
<proteinExistence type="predicted"/>
<dbReference type="RefSeq" id="WP_166279581.1">
    <property type="nucleotide sequence ID" value="NZ_JTHE03000015.1"/>
</dbReference>
<dbReference type="InterPro" id="IPR005031">
    <property type="entry name" value="COQ10_START"/>
</dbReference>
<dbReference type="InterPro" id="IPR023393">
    <property type="entry name" value="START-like_dom_sf"/>
</dbReference>
<dbReference type="CDD" id="cd07820">
    <property type="entry name" value="SRPBCC_3"/>
    <property type="match status" value="1"/>
</dbReference>
<gene>
    <name evidence="2" type="ORF">QQ91_0002410</name>
</gene>
<name>A0ABD4SZ65_9CYAN</name>
<dbReference type="AlphaFoldDB" id="A0ABD4SZ65"/>
<dbReference type="EMBL" id="JTHE03000015">
    <property type="protein sequence ID" value="MCM1981684.1"/>
    <property type="molecule type" value="Genomic_DNA"/>
</dbReference>
<dbReference type="Pfam" id="PF03364">
    <property type="entry name" value="Polyketide_cyc"/>
    <property type="match status" value="1"/>
</dbReference>
<dbReference type="Proteomes" id="UP000031561">
    <property type="component" value="Unassembled WGS sequence"/>
</dbReference>
<evidence type="ECO:0000313" key="2">
    <source>
        <dbReference type="EMBL" id="MCM1981684.1"/>
    </source>
</evidence>
<organism evidence="2 3">
    <name type="scientific">Lyngbya confervoides BDU141951</name>
    <dbReference type="NCBI Taxonomy" id="1574623"/>
    <lineage>
        <taxon>Bacteria</taxon>
        <taxon>Bacillati</taxon>
        <taxon>Cyanobacteriota</taxon>
        <taxon>Cyanophyceae</taxon>
        <taxon>Oscillatoriophycideae</taxon>
        <taxon>Oscillatoriales</taxon>
        <taxon>Microcoleaceae</taxon>
        <taxon>Lyngbya</taxon>
    </lineage>
</organism>
<keyword evidence="3" id="KW-1185">Reference proteome</keyword>
<sequence>MLHFEKTSWIDAAPPVVWRFYERPDILTLITPPWQPVEVVRREGGLGVGAESEFRIWLGPIPVTWVAVHTHCQAPDRFVDVQKSGPMEFWQHQHFFIAERGGTTLVDKIDFSLPGGDMAEFLLGGWIKERLSDMFDYRHQVTREACAGKM</sequence>
<dbReference type="SUPFAM" id="SSF55961">
    <property type="entry name" value="Bet v1-like"/>
    <property type="match status" value="1"/>
</dbReference>
<evidence type="ECO:0000313" key="3">
    <source>
        <dbReference type="Proteomes" id="UP000031561"/>
    </source>
</evidence>
<evidence type="ECO:0000259" key="1">
    <source>
        <dbReference type="Pfam" id="PF03364"/>
    </source>
</evidence>
<accession>A0ABD4SZ65</accession>
<reference evidence="2 3" key="1">
    <citation type="journal article" date="2015" name="Genome Announc.">
        <title>Draft Genome Sequence of Filamentous Marine Cyanobacterium Lyngbya confervoides Strain BDU141951.</title>
        <authorList>
            <person name="Chandrababunaidu M.M."/>
            <person name="Sen D."/>
            <person name="Tripathy S."/>
        </authorList>
    </citation>
    <scope>NUCLEOTIDE SEQUENCE [LARGE SCALE GENOMIC DNA]</scope>
    <source>
        <strain evidence="2 3">BDU141951</strain>
    </source>
</reference>
<dbReference type="Gene3D" id="3.30.530.20">
    <property type="match status" value="1"/>
</dbReference>